<organism evidence="2 3">
    <name type="scientific">Heracleum sosnowskyi</name>
    <dbReference type="NCBI Taxonomy" id="360622"/>
    <lineage>
        <taxon>Eukaryota</taxon>
        <taxon>Viridiplantae</taxon>
        <taxon>Streptophyta</taxon>
        <taxon>Embryophyta</taxon>
        <taxon>Tracheophyta</taxon>
        <taxon>Spermatophyta</taxon>
        <taxon>Magnoliopsida</taxon>
        <taxon>eudicotyledons</taxon>
        <taxon>Gunneridae</taxon>
        <taxon>Pentapetalae</taxon>
        <taxon>asterids</taxon>
        <taxon>campanulids</taxon>
        <taxon>Apiales</taxon>
        <taxon>Apiaceae</taxon>
        <taxon>Apioideae</taxon>
        <taxon>apioid superclade</taxon>
        <taxon>Tordylieae</taxon>
        <taxon>Tordyliinae</taxon>
        <taxon>Heracleum</taxon>
    </lineage>
</organism>
<dbReference type="GO" id="GO:0000981">
    <property type="term" value="F:DNA-binding transcription factor activity, RNA polymerase II-specific"/>
    <property type="evidence" value="ECO:0007669"/>
    <property type="project" value="TreeGrafter"/>
</dbReference>
<proteinExistence type="predicted"/>
<reference evidence="2" key="1">
    <citation type="submission" date="2023-02" db="EMBL/GenBank/DDBJ databases">
        <title>Genome of toxic invasive species Heracleum sosnowskyi carries increased number of genes despite the absence of recent whole-genome duplications.</title>
        <authorList>
            <person name="Schelkunov M."/>
            <person name="Shtratnikova V."/>
            <person name="Makarenko M."/>
            <person name="Klepikova A."/>
            <person name="Omelchenko D."/>
            <person name="Novikova G."/>
            <person name="Obukhova E."/>
            <person name="Bogdanov V."/>
            <person name="Penin A."/>
            <person name="Logacheva M."/>
        </authorList>
    </citation>
    <scope>NUCLEOTIDE SEQUENCE</scope>
    <source>
        <strain evidence="2">Hsosn_3</strain>
        <tissue evidence="2">Leaf</tissue>
    </source>
</reference>
<dbReference type="Gene3D" id="1.10.10.10">
    <property type="entry name" value="Winged helix-like DNA-binding domain superfamily/Winged helix DNA-binding domain"/>
    <property type="match status" value="1"/>
</dbReference>
<dbReference type="AlphaFoldDB" id="A0AAD8JCX4"/>
<dbReference type="PANTHER" id="PTHR12548:SF9">
    <property type="entry name" value="TRANSCRIPTION FACTOR DP"/>
    <property type="match status" value="1"/>
</dbReference>
<feature type="region of interest" description="Disordered" evidence="1">
    <location>
        <begin position="158"/>
        <end position="188"/>
    </location>
</feature>
<evidence type="ECO:0000313" key="3">
    <source>
        <dbReference type="Proteomes" id="UP001237642"/>
    </source>
</evidence>
<dbReference type="PANTHER" id="PTHR12548">
    <property type="entry name" value="TRANSCRIPTION FACTOR DP"/>
    <property type="match status" value="1"/>
</dbReference>
<name>A0AAD8JCX4_9APIA</name>
<dbReference type="GO" id="GO:0000977">
    <property type="term" value="F:RNA polymerase II transcription regulatory region sequence-specific DNA binding"/>
    <property type="evidence" value="ECO:0007669"/>
    <property type="project" value="TreeGrafter"/>
</dbReference>
<dbReference type="InterPro" id="IPR036388">
    <property type="entry name" value="WH-like_DNA-bd_sf"/>
</dbReference>
<reference evidence="2" key="2">
    <citation type="submission" date="2023-05" db="EMBL/GenBank/DDBJ databases">
        <authorList>
            <person name="Schelkunov M.I."/>
        </authorList>
    </citation>
    <scope>NUCLEOTIDE SEQUENCE</scope>
    <source>
        <strain evidence="2">Hsosn_3</strain>
        <tissue evidence="2">Leaf</tissue>
    </source>
</reference>
<sequence>MSDIFAALVILHNPEIKTSYSDSFKGSIVVSAPNIRNFTFVGVLTITFGASKLDTVNIKLKGWINPGYGLPGLILRATGAKIIKLDLATIEGLSLISDFFGNSSPFYNLKYVKLPHGCNESSICTSLRSSGNNTFLNLNHLHIQTHVDFDVDIDNDDAPSQAPVVGPKKKKRGQSAIDGDKSGRGLRQFSMKVCEKVESKGRTTYNEVS</sequence>
<dbReference type="InterPro" id="IPR015648">
    <property type="entry name" value="Transcrpt_fac_DP"/>
</dbReference>
<keyword evidence="3" id="KW-1185">Reference proteome</keyword>
<dbReference type="GO" id="GO:0005634">
    <property type="term" value="C:nucleus"/>
    <property type="evidence" value="ECO:0007669"/>
    <property type="project" value="TreeGrafter"/>
</dbReference>
<dbReference type="Proteomes" id="UP001237642">
    <property type="component" value="Unassembled WGS sequence"/>
</dbReference>
<evidence type="ECO:0000256" key="1">
    <source>
        <dbReference type="SAM" id="MobiDB-lite"/>
    </source>
</evidence>
<gene>
    <name evidence="2" type="ORF">POM88_010043</name>
</gene>
<dbReference type="GO" id="GO:0005667">
    <property type="term" value="C:transcription regulator complex"/>
    <property type="evidence" value="ECO:0007669"/>
    <property type="project" value="InterPro"/>
</dbReference>
<protein>
    <submittedName>
        <fullName evidence="2">Uncharacterized protein</fullName>
    </submittedName>
</protein>
<comment type="caution">
    <text evidence="2">The sequence shown here is derived from an EMBL/GenBank/DDBJ whole genome shotgun (WGS) entry which is preliminary data.</text>
</comment>
<evidence type="ECO:0000313" key="2">
    <source>
        <dbReference type="EMBL" id="KAK1400180.1"/>
    </source>
</evidence>
<dbReference type="GO" id="GO:0051726">
    <property type="term" value="P:regulation of cell cycle"/>
    <property type="evidence" value="ECO:0007669"/>
    <property type="project" value="InterPro"/>
</dbReference>
<dbReference type="EMBL" id="JAUIZM010000002">
    <property type="protein sequence ID" value="KAK1400180.1"/>
    <property type="molecule type" value="Genomic_DNA"/>
</dbReference>
<accession>A0AAD8JCX4</accession>